<sequence>MPKQPFFQTGQILRINLRRDWLKLLIWLIALGGLFASIAAKFNNLYGSKTAIEKITATLNTPAMISLFGRLPHGPYSSADVFAGEMTVFMAIFGVIMNYSLAIALTRGDEDSGVTELVSARYVGPYATMMAAISELVVANGLLALLYAGGLQIAGLNGTNTGGNLVLGVSLGLSGLMFGLLAIVCAQLTSSSRAATSLAYLLFGIVYLGRMLTDVSHPRYTWLSPLGWVEKLQTYRNNNWLPAMLMLLTIVVFMVLAIMLRARRDLNAGILATRPGRRHASPFLRGPISLVGRLERNTILAWVIGLCIFGAMYGSVFNTVADILKSNPITVKLLADPHTAALATTQVLKSFIALLMIIFTVCAIIPGLQIIYRIATDEQRGMLEMLHARPVSRLRLNVVLSLWGIVISLLALVAAVGGLAVAANMVLDHPLANKLFIHGLLANISPLLIFLGAGALLVGWLPKLRSLVWLYLGATFVMNYFGRLFDLPEWATKLSPFGFIGHVPASPLNWSVFWWQTGIAAVLFVVGLIGYQLRDLNSAN</sequence>
<organism evidence="2 3">
    <name type="scientific">Furfurilactobacillus rossiae DSM 15814</name>
    <dbReference type="NCBI Taxonomy" id="1114972"/>
    <lineage>
        <taxon>Bacteria</taxon>
        <taxon>Bacillati</taxon>
        <taxon>Bacillota</taxon>
        <taxon>Bacilli</taxon>
        <taxon>Lactobacillales</taxon>
        <taxon>Lactobacillaceae</taxon>
        <taxon>Furfurilactobacillus</taxon>
    </lineage>
</organism>
<feature type="transmembrane region" description="Helical" evidence="1">
    <location>
        <begin position="351"/>
        <end position="375"/>
    </location>
</feature>
<keyword evidence="3" id="KW-1185">Reference proteome</keyword>
<evidence type="ECO:0000313" key="2">
    <source>
        <dbReference type="EMBL" id="KRL53856.1"/>
    </source>
</evidence>
<accession>A0A0R1R9N0</accession>
<dbReference type="EMBL" id="AZFF01000014">
    <property type="protein sequence ID" value="KRL53856.1"/>
    <property type="molecule type" value="Genomic_DNA"/>
</dbReference>
<feature type="transmembrane region" description="Helical" evidence="1">
    <location>
        <begin position="126"/>
        <end position="153"/>
    </location>
</feature>
<keyword evidence="1" id="KW-0472">Membrane</keyword>
<keyword evidence="1" id="KW-0812">Transmembrane</keyword>
<feature type="transmembrane region" description="Helical" evidence="1">
    <location>
        <begin position="513"/>
        <end position="533"/>
    </location>
</feature>
<dbReference type="Proteomes" id="UP000051999">
    <property type="component" value="Unassembled WGS sequence"/>
</dbReference>
<gene>
    <name evidence="2" type="ORF">FD35_GL000823</name>
</gene>
<reference evidence="2 3" key="1">
    <citation type="journal article" date="2015" name="Genome Announc.">
        <title>Expanding the biotechnology potential of lactobacilli through comparative genomics of 213 strains and associated genera.</title>
        <authorList>
            <person name="Sun Z."/>
            <person name="Harris H.M."/>
            <person name="McCann A."/>
            <person name="Guo C."/>
            <person name="Argimon S."/>
            <person name="Zhang W."/>
            <person name="Yang X."/>
            <person name="Jeffery I.B."/>
            <person name="Cooney J.C."/>
            <person name="Kagawa T.F."/>
            <person name="Liu W."/>
            <person name="Song Y."/>
            <person name="Salvetti E."/>
            <person name="Wrobel A."/>
            <person name="Rasinkangas P."/>
            <person name="Parkhill J."/>
            <person name="Rea M.C."/>
            <person name="O'Sullivan O."/>
            <person name="Ritari J."/>
            <person name="Douillard F.P."/>
            <person name="Paul Ross R."/>
            <person name="Yang R."/>
            <person name="Briner A.E."/>
            <person name="Felis G.E."/>
            <person name="de Vos W.M."/>
            <person name="Barrangou R."/>
            <person name="Klaenhammer T.R."/>
            <person name="Caufield P.W."/>
            <person name="Cui Y."/>
            <person name="Zhang H."/>
            <person name="O'Toole P.W."/>
        </authorList>
    </citation>
    <scope>NUCLEOTIDE SEQUENCE [LARGE SCALE GENOMIC DNA]</scope>
    <source>
        <strain evidence="2 3">DSM 15814</strain>
    </source>
</reference>
<feature type="transmembrane region" description="Helical" evidence="1">
    <location>
        <begin position="435"/>
        <end position="461"/>
    </location>
</feature>
<keyword evidence="1" id="KW-1133">Transmembrane helix</keyword>
<comment type="caution">
    <text evidence="2">The sequence shown here is derived from an EMBL/GenBank/DDBJ whole genome shotgun (WGS) entry which is preliminary data.</text>
</comment>
<evidence type="ECO:0000256" key="1">
    <source>
        <dbReference type="SAM" id="Phobius"/>
    </source>
</evidence>
<feature type="transmembrane region" description="Helical" evidence="1">
    <location>
        <begin position="396"/>
        <end position="423"/>
    </location>
</feature>
<dbReference type="OrthoDB" id="2014935at2"/>
<feature type="transmembrane region" description="Helical" evidence="1">
    <location>
        <begin position="468"/>
        <end position="485"/>
    </location>
</feature>
<feature type="transmembrane region" description="Helical" evidence="1">
    <location>
        <begin position="165"/>
        <end position="186"/>
    </location>
</feature>
<dbReference type="STRING" id="1114972.FD35_GL000823"/>
<feature type="transmembrane region" description="Helical" evidence="1">
    <location>
        <begin position="198"/>
        <end position="220"/>
    </location>
</feature>
<evidence type="ECO:0000313" key="3">
    <source>
        <dbReference type="Proteomes" id="UP000051999"/>
    </source>
</evidence>
<protein>
    <submittedName>
        <fullName evidence="2">ABC transporter, permease protein</fullName>
    </submittedName>
</protein>
<proteinExistence type="predicted"/>
<name>A0A0R1R9N0_9LACO</name>
<dbReference type="AlphaFoldDB" id="A0A0R1R9N0"/>
<feature type="transmembrane region" description="Helical" evidence="1">
    <location>
        <begin position="86"/>
        <end position="105"/>
    </location>
</feature>
<feature type="transmembrane region" description="Helical" evidence="1">
    <location>
        <begin position="21"/>
        <end position="40"/>
    </location>
</feature>
<dbReference type="RefSeq" id="WP_017261560.1">
    <property type="nucleotide sequence ID" value="NZ_AUAW01000017.1"/>
</dbReference>
<dbReference type="eggNOG" id="COG3559">
    <property type="taxonomic scope" value="Bacteria"/>
</dbReference>
<dbReference type="PATRIC" id="fig|1114972.6.peg.829"/>
<feature type="transmembrane region" description="Helical" evidence="1">
    <location>
        <begin position="240"/>
        <end position="260"/>
    </location>
</feature>
<feature type="transmembrane region" description="Helical" evidence="1">
    <location>
        <begin position="299"/>
        <end position="317"/>
    </location>
</feature>